<sequence>MWVNHTSEPISSPSGLKVFSLEDANAPHTKKGVLRIRHPRLPVIKFWQWATDTRP</sequence>
<gene>
    <name evidence="1" type="ORF">CBM2612_P0097</name>
</gene>
<name>A0A375HAF5_9BURK</name>
<reference evidence="1" key="1">
    <citation type="submission" date="2018-01" db="EMBL/GenBank/DDBJ databases">
        <authorList>
            <person name="Gaut B.S."/>
            <person name="Morton B.R."/>
            <person name="Clegg M.T."/>
            <person name="Duvall M.R."/>
        </authorList>
    </citation>
    <scope>NUCLEOTIDE SEQUENCE</scope>
    <source>
        <strain evidence="1">Cupriavidus taiwanensis STM 8555</strain>
    </source>
</reference>
<proteinExistence type="predicted"/>
<geneLocation type="plasmid" evidence="1">
    <name>I</name>
</geneLocation>
<dbReference type="AlphaFoldDB" id="A0A375HAF5"/>
<keyword evidence="1" id="KW-0614">Plasmid</keyword>
<accession>A0A375HAF5</accession>
<evidence type="ECO:0000313" key="1">
    <source>
        <dbReference type="EMBL" id="SPD48752.1"/>
    </source>
</evidence>
<protein>
    <submittedName>
        <fullName evidence="1">Uncharacterized protein</fullName>
    </submittedName>
</protein>
<dbReference type="EMBL" id="LT984809">
    <property type="protein sequence ID" value="SPD48752.1"/>
    <property type="molecule type" value="Genomic_DNA"/>
</dbReference>
<organism evidence="1">
    <name type="scientific">Cupriavidus taiwanensis</name>
    <dbReference type="NCBI Taxonomy" id="164546"/>
    <lineage>
        <taxon>Bacteria</taxon>
        <taxon>Pseudomonadati</taxon>
        <taxon>Pseudomonadota</taxon>
        <taxon>Betaproteobacteria</taxon>
        <taxon>Burkholderiales</taxon>
        <taxon>Burkholderiaceae</taxon>
        <taxon>Cupriavidus</taxon>
    </lineage>
</organism>